<evidence type="ECO:0000259" key="1">
    <source>
        <dbReference type="SMART" id="SM00790"/>
    </source>
</evidence>
<dbReference type="GO" id="GO:0016625">
    <property type="term" value="F:oxidoreductase activity, acting on the aldehyde or oxo group of donors, iron-sulfur protein as acceptor"/>
    <property type="evidence" value="ECO:0007669"/>
    <property type="project" value="InterPro"/>
</dbReference>
<dbReference type="InterPro" id="IPR013983">
    <property type="entry name" value="Ald_Fedxn_OxRdtase_N"/>
</dbReference>
<dbReference type="GO" id="GO:0051536">
    <property type="term" value="F:iron-sulfur cluster binding"/>
    <property type="evidence" value="ECO:0007669"/>
    <property type="project" value="InterPro"/>
</dbReference>
<dbReference type="EMBL" id="DRTU01000176">
    <property type="protein sequence ID" value="HHI00632.1"/>
    <property type="molecule type" value="Genomic_DNA"/>
</dbReference>
<dbReference type="PANTHER" id="PTHR30038">
    <property type="entry name" value="ALDEHYDE FERREDOXIN OXIDOREDUCTASE"/>
    <property type="match status" value="1"/>
</dbReference>
<dbReference type="AlphaFoldDB" id="A0A7C5PA20"/>
<evidence type="ECO:0000313" key="2">
    <source>
        <dbReference type="EMBL" id="HHI00632.1"/>
    </source>
</evidence>
<dbReference type="PANTHER" id="PTHR30038:SF0">
    <property type="entry name" value="TUNGSTEN-CONTAINING ALDEHYDE FERREDOXIN OXIDOREDUCTASE"/>
    <property type="match status" value="1"/>
</dbReference>
<organism evidence="2">
    <name type="scientific">Thermococcus litoralis</name>
    <dbReference type="NCBI Taxonomy" id="2265"/>
    <lineage>
        <taxon>Archaea</taxon>
        <taxon>Methanobacteriati</taxon>
        <taxon>Methanobacteriota</taxon>
        <taxon>Thermococci</taxon>
        <taxon>Thermococcales</taxon>
        <taxon>Thermococcaceae</taxon>
        <taxon>Thermococcus</taxon>
    </lineage>
</organism>
<dbReference type="Proteomes" id="UP000886217">
    <property type="component" value="Unassembled WGS sequence"/>
</dbReference>
<dbReference type="InterPro" id="IPR036503">
    <property type="entry name" value="Ald_Fedxn_OxRdtase_N_sf"/>
</dbReference>
<proteinExistence type="predicted"/>
<protein>
    <submittedName>
        <fullName evidence="2">Aldehyde ferredoxin oxidoreductase</fullName>
    </submittedName>
</protein>
<dbReference type="SMART" id="SM00790">
    <property type="entry name" value="AFOR_N"/>
    <property type="match status" value="1"/>
</dbReference>
<dbReference type="Gene3D" id="3.60.9.10">
    <property type="entry name" value="Aldehyde ferredoxin oxidoreductase, N-terminal domain"/>
    <property type="match status" value="1"/>
</dbReference>
<dbReference type="SUPFAM" id="SSF56228">
    <property type="entry name" value="Aldehyde ferredoxin oxidoreductase, N-terminal domain"/>
    <property type="match status" value="1"/>
</dbReference>
<reference evidence="2" key="1">
    <citation type="journal article" date="2020" name="mSystems">
        <title>Genome- and Community-Level Interaction Insights into Carbon Utilization and Element Cycling Functions of Hydrothermarchaeota in Hydrothermal Sediment.</title>
        <authorList>
            <person name="Zhou Z."/>
            <person name="Liu Y."/>
            <person name="Xu W."/>
            <person name="Pan J."/>
            <person name="Luo Z.H."/>
            <person name="Li M."/>
        </authorList>
    </citation>
    <scope>NUCLEOTIDE SEQUENCE [LARGE SCALE GENOMIC DNA]</scope>
    <source>
        <strain evidence="2">HyVt-93</strain>
    </source>
</reference>
<dbReference type="Pfam" id="PF02730">
    <property type="entry name" value="AFOR_N"/>
    <property type="match status" value="1"/>
</dbReference>
<feature type="non-terminal residue" evidence="2">
    <location>
        <position position="243"/>
    </location>
</feature>
<comment type="caution">
    <text evidence="2">The sequence shown here is derived from an EMBL/GenBank/DDBJ whole genome shotgun (WGS) entry which is preliminary data.</text>
</comment>
<gene>
    <name evidence="2" type="ORF">ENL40_04040</name>
</gene>
<sequence>MYAYTGKLLEVDLTKEEIKEVELDEEILRKFYGGRGLGTYLLWKELGEKWESVDPLGEENLLLILTGPLTGYYPGMKTAVVSKSPESNGVVGSVLSSEVGLELKASGYDGMIIRGKAKTPVYLFVYNDTVEIRDATKYWGMGGVELHKTLLKEVHEEIMKKEKLRGIPKEPAMMYIGKGGEKGVRFAAIMTKLMHAAGYGGYGAVMGSKNLKAILVKGSKSLPDVYDREKMKSLLREFWKELF</sequence>
<accession>A0A7C5PA20</accession>
<dbReference type="InterPro" id="IPR051919">
    <property type="entry name" value="W-dependent_AOR"/>
</dbReference>
<feature type="domain" description="Aldehyde ferredoxin oxidoreductase N-terminal" evidence="1">
    <location>
        <begin position="4"/>
        <end position="220"/>
    </location>
</feature>
<name>A0A7C5PA20_THELI</name>